<feature type="non-terminal residue" evidence="1">
    <location>
        <position position="20"/>
    </location>
</feature>
<dbReference type="EMBL" id="MOOB01000634">
    <property type="protein sequence ID" value="OQE45409.1"/>
    <property type="molecule type" value="Genomic_DNA"/>
</dbReference>
<reference evidence="2" key="1">
    <citation type="journal article" date="2017" name="Nat. Microbiol.">
        <title>Global analysis of biosynthetic gene clusters reveals vast potential of secondary metabolite production in Penicillium species.</title>
        <authorList>
            <person name="Nielsen J.C."/>
            <person name="Grijseels S."/>
            <person name="Prigent S."/>
            <person name="Ji B."/>
            <person name="Dainat J."/>
            <person name="Nielsen K.F."/>
            <person name="Frisvad J.C."/>
            <person name="Workman M."/>
            <person name="Nielsen J."/>
        </authorList>
    </citation>
    <scope>NUCLEOTIDE SEQUENCE [LARGE SCALE GENOMIC DNA]</scope>
    <source>
        <strain evidence="2">IBT 13039</strain>
    </source>
</reference>
<organism evidence="1 2">
    <name type="scientific">Penicillium nalgiovense</name>
    <dbReference type="NCBI Taxonomy" id="60175"/>
    <lineage>
        <taxon>Eukaryota</taxon>
        <taxon>Fungi</taxon>
        <taxon>Dikarya</taxon>
        <taxon>Ascomycota</taxon>
        <taxon>Pezizomycotina</taxon>
        <taxon>Eurotiomycetes</taxon>
        <taxon>Eurotiomycetidae</taxon>
        <taxon>Eurotiales</taxon>
        <taxon>Aspergillaceae</taxon>
        <taxon>Penicillium</taxon>
    </lineage>
</organism>
<dbReference type="AlphaFoldDB" id="A0A1V6V4K0"/>
<evidence type="ECO:0000313" key="1">
    <source>
        <dbReference type="EMBL" id="OQE45409.1"/>
    </source>
</evidence>
<keyword evidence="2" id="KW-1185">Reference proteome</keyword>
<proteinExistence type="predicted"/>
<dbReference type="Proteomes" id="UP000191691">
    <property type="component" value="Unassembled WGS sequence"/>
</dbReference>
<accession>A0A1V6V4K0</accession>
<gene>
    <name evidence="1" type="ORF">PENNAL_c0634G11988</name>
</gene>
<name>A0A1V6V4K0_PENNA</name>
<sequence>MLVNAANKTAYHNLESYKRI</sequence>
<dbReference type="OMA" id="RCTITED"/>
<protein>
    <submittedName>
        <fullName evidence="1">Uncharacterized protein</fullName>
    </submittedName>
</protein>
<comment type="caution">
    <text evidence="1">The sequence shown here is derived from an EMBL/GenBank/DDBJ whole genome shotgun (WGS) entry which is preliminary data.</text>
</comment>
<evidence type="ECO:0000313" key="2">
    <source>
        <dbReference type="Proteomes" id="UP000191691"/>
    </source>
</evidence>